<reference evidence="10 11" key="2">
    <citation type="journal article" date="2010" name="Stand. Genomic Sci.">
        <title>Complete genome sequence of Desulfohalobium retbaense type strain (HR(100)).</title>
        <authorList>
            <person name="Spring S."/>
            <person name="Nolan M."/>
            <person name="Lapidus A."/>
            <person name="Glavina Del Rio T."/>
            <person name="Copeland A."/>
            <person name="Tice H."/>
            <person name="Cheng J.F."/>
            <person name="Lucas S."/>
            <person name="Land M."/>
            <person name="Chen F."/>
            <person name="Bruce D."/>
            <person name="Goodwin L."/>
            <person name="Pitluck S."/>
            <person name="Ivanova N."/>
            <person name="Mavromatis K."/>
            <person name="Mikhailova N."/>
            <person name="Pati A."/>
            <person name="Chen A."/>
            <person name="Palaniappan K."/>
            <person name="Hauser L."/>
            <person name="Chang Y.J."/>
            <person name="Jeffries C.D."/>
            <person name="Munk C."/>
            <person name="Kiss H."/>
            <person name="Chain P."/>
            <person name="Han C."/>
            <person name="Brettin T."/>
            <person name="Detter J.C."/>
            <person name="Schuler E."/>
            <person name="Goker M."/>
            <person name="Rohde M."/>
            <person name="Bristow J."/>
            <person name="Eisen J.A."/>
            <person name="Markowitz V."/>
            <person name="Hugenholtz P."/>
            <person name="Kyrpides N.C."/>
            <person name="Klenk H.P."/>
        </authorList>
    </citation>
    <scope>NUCLEOTIDE SEQUENCE [LARGE SCALE GENOMIC DNA]</scope>
    <source>
        <strain evidence="11">ATCC 49802 / DSM 20745 / S 6022</strain>
    </source>
</reference>
<evidence type="ECO:0000259" key="8">
    <source>
        <dbReference type="PROSITE" id="PS51736"/>
    </source>
</evidence>
<dbReference type="SUPFAM" id="SSF53041">
    <property type="entry name" value="Resolvase-like"/>
    <property type="match status" value="1"/>
</dbReference>
<dbReference type="EMBL" id="CP001823">
    <property type="protein sequence ID" value="ACZ39688.1"/>
    <property type="molecule type" value="Genomic_DNA"/>
</dbReference>
<dbReference type="SMART" id="SM00857">
    <property type="entry name" value="Resolvase"/>
    <property type="match status" value="1"/>
</dbReference>
<name>D1C6R3_SPHTD</name>
<evidence type="ECO:0000256" key="6">
    <source>
        <dbReference type="SAM" id="Coils"/>
    </source>
</evidence>
<dbReference type="InterPro" id="IPR006118">
    <property type="entry name" value="Recombinase_CS"/>
</dbReference>
<feature type="coiled-coil region" evidence="6">
    <location>
        <begin position="406"/>
        <end position="475"/>
    </location>
</feature>
<dbReference type="Pfam" id="PF07508">
    <property type="entry name" value="Recombinase"/>
    <property type="match status" value="1"/>
</dbReference>
<evidence type="ECO:0000256" key="4">
    <source>
        <dbReference type="PIRSR" id="PIRSR606118-50"/>
    </source>
</evidence>
<feature type="compositionally biased region" description="Basic residues" evidence="7">
    <location>
        <begin position="546"/>
        <end position="558"/>
    </location>
</feature>
<sequence length="558" mass="62944">MASVSNRTTAAQSRRAAIYARVSTDRQSVEGQIEFAREWAPKHGYTLTEIYADNARSGTIPFAEREAGRRLLIDLRAGRFDVVLVYKYDRLGRDREVGDIETRQAILDIERAGGQIIAMTQPIDASTIMGRFTRSVQIDIGTIERLNTLERSADTLATLVRRPGFFTGGTAPYGYRVEGQDRDARLVVDEEPIPGLDISPADVVRMIYHWLVAEGRSTVWIAAELNRRGIPTRALLAGRARPTAGIWRPGRVSTMVRNTVYKGVAVYGRRKSGRSPFPVPVTEREVPAIVDAETWEAAQEQLRRNKKRAKRNAKRQYLLSGLVKCGACGSNYTGLAYTTKDGQERRYYTCNNIHQRHNTGGERCTNPALSWQYEELIWRDIDAWLENPGPILEELAAQLNTDADDAGNIEADIERRRRQLAGQEKERERLLTAYRKGIIDDTDLERELAAMRRERAVLEEEIEALKRAQQRREERRAGLVTAAALLEELKARRREGLTFAVKRQVVEALVKEIVVQPDGTPDVTYRFAVINNRTELCGGTAGGTPRRSRRGRAARSRS</sequence>
<keyword evidence="11" id="KW-1185">Reference proteome</keyword>
<dbReference type="InParanoid" id="D1C6R3"/>
<dbReference type="PROSITE" id="PS51736">
    <property type="entry name" value="RECOMBINASES_3"/>
    <property type="match status" value="1"/>
</dbReference>
<dbReference type="CDD" id="cd00338">
    <property type="entry name" value="Ser_Recombinase"/>
    <property type="match status" value="1"/>
</dbReference>
<evidence type="ECO:0000256" key="2">
    <source>
        <dbReference type="ARBA" id="ARBA00023125"/>
    </source>
</evidence>
<dbReference type="GO" id="GO:0003677">
    <property type="term" value="F:DNA binding"/>
    <property type="evidence" value="ECO:0007669"/>
    <property type="project" value="UniProtKB-KW"/>
</dbReference>
<dbReference type="Proteomes" id="UP000002027">
    <property type="component" value="Chromosome 1"/>
</dbReference>
<dbReference type="InterPro" id="IPR036162">
    <property type="entry name" value="Resolvase-like_N_sf"/>
</dbReference>
<accession>D1C6R3</accession>
<dbReference type="eggNOG" id="COG1579">
    <property type="taxonomic scope" value="Bacteria"/>
</dbReference>
<dbReference type="AlphaFoldDB" id="D1C6R3"/>
<proteinExistence type="predicted"/>
<reference evidence="11" key="1">
    <citation type="submission" date="2009-11" db="EMBL/GenBank/DDBJ databases">
        <title>The complete chromosome 1 of Sphaerobacter thermophilus DSM 20745.</title>
        <authorList>
            <person name="Lucas S."/>
            <person name="Copeland A."/>
            <person name="Lapidus A."/>
            <person name="Glavina del Rio T."/>
            <person name="Dalin E."/>
            <person name="Tice H."/>
            <person name="Bruce D."/>
            <person name="Goodwin L."/>
            <person name="Pitluck S."/>
            <person name="Kyrpides N."/>
            <person name="Mavromatis K."/>
            <person name="Ivanova N."/>
            <person name="Mikhailova N."/>
            <person name="LaButti K.M."/>
            <person name="Clum A."/>
            <person name="Sun H.I."/>
            <person name="Brettin T."/>
            <person name="Detter J.C."/>
            <person name="Han C."/>
            <person name="Larimer F."/>
            <person name="Land M."/>
            <person name="Hauser L."/>
            <person name="Markowitz V."/>
            <person name="Cheng J.F."/>
            <person name="Hugenholtz P."/>
            <person name="Woyke T."/>
            <person name="Wu D."/>
            <person name="Steenblock K."/>
            <person name="Schneider S."/>
            <person name="Pukall R."/>
            <person name="Goeker M."/>
            <person name="Klenk H.P."/>
            <person name="Eisen J.A."/>
        </authorList>
    </citation>
    <scope>NUCLEOTIDE SEQUENCE [LARGE SCALE GENOMIC DNA]</scope>
    <source>
        <strain evidence="11">ATCC 49802 / DSM 20745 / S 6022</strain>
    </source>
</reference>
<dbReference type="InterPro" id="IPR006119">
    <property type="entry name" value="Resolv_N"/>
</dbReference>
<keyword evidence="2" id="KW-0238">DNA-binding</keyword>
<organism evidence="10 11">
    <name type="scientific">Sphaerobacter thermophilus (strain ATCC 49802 / DSM 20745 / KCCM 41009 / NCIMB 13125 / S 6022)</name>
    <dbReference type="NCBI Taxonomy" id="479434"/>
    <lineage>
        <taxon>Bacteria</taxon>
        <taxon>Pseudomonadati</taxon>
        <taxon>Thermomicrobiota</taxon>
        <taxon>Thermomicrobia</taxon>
        <taxon>Sphaerobacterales</taxon>
        <taxon>Sphaerobacterineae</taxon>
        <taxon>Sphaerobacteraceae</taxon>
        <taxon>Sphaerobacter</taxon>
    </lineage>
</organism>
<keyword evidence="6" id="KW-0175">Coiled coil</keyword>
<dbReference type="Gene3D" id="3.90.1750.20">
    <property type="entry name" value="Putative Large Serine Recombinase, Chain B, Domain 2"/>
    <property type="match status" value="1"/>
</dbReference>
<evidence type="ECO:0000256" key="3">
    <source>
        <dbReference type="ARBA" id="ARBA00023172"/>
    </source>
</evidence>
<keyword evidence="1" id="KW-0229">DNA integration</keyword>
<evidence type="ECO:0000256" key="5">
    <source>
        <dbReference type="PROSITE-ProRule" id="PRU10137"/>
    </source>
</evidence>
<dbReference type="Pfam" id="PF00239">
    <property type="entry name" value="Resolvase"/>
    <property type="match status" value="1"/>
</dbReference>
<dbReference type="InterPro" id="IPR025827">
    <property type="entry name" value="Zn_ribbon_recom_dom"/>
</dbReference>
<feature type="domain" description="Resolvase/invertase-type recombinase catalytic" evidence="8">
    <location>
        <begin position="15"/>
        <end position="163"/>
    </location>
</feature>
<evidence type="ECO:0000256" key="7">
    <source>
        <dbReference type="SAM" id="MobiDB-lite"/>
    </source>
</evidence>
<feature type="active site" description="O-(5'-phospho-DNA)-serine intermediate" evidence="4 5">
    <location>
        <position position="23"/>
    </location>
</feature>
<dbReference type="eggNOG" id="COG1961">
    <property type="taxonomic scope" value="Bacteria"/>
</dbReference>
<dbReference type="GO" id="GO:0000150">
    <property type="term" value="F:DNA strand exchange activity"/>
    <property type="evidence" value="ECO:0007669"/>
    <property type="project" value="InterPro"/>
</dbReference>
<dbReference type="RefSeq" id="WP_012872729.1">
    <property type="nucleotide sequence ID" value="NC_013523.1"/>
</dbReference>
<evidence type="ECO:0000313" key="11">
    <source>
        <dbReference type="Proteomes" id="UP000002027"/>
    </source>
</evidence>
<dbReference type="InterPro" id="IPR011109">
    <property type="entry name" value="DNA_bind_recombinase_dom"/>
</dbReference>
<evidence type="ECO:0000259" key="9">
    <source>
        <dbReference type="PROSITE" id="PS51737"/>
    </source>
</evidence>
<protein>
    <submittedName>
        <fullName evidence="10">Resolvase domain protein</fullName>
    </submittedName>
</protein>
<dbReference type="KEGG" id="sti:Sthe_2267"/>
<dbReference type="InterPro" id="IPR038109">
    <property type="entry name" value="DNA_bind_recomb_sf"/>
</dbReference>
<evidence type="ECO:0000313" key="10">
    <source>
        <dbReference type="EMBL" id="ACZ39688.1"/>
    </source>
</evidence>
<dbReference type="GO" id="GO:0015074">
    <property type="term" value="P:DNA integration"/>
    <property type="evidence" value="ECO:0007669"/>
    <property type="project" value="UniProtKB-KW"/>
</dbReference>
<dbReference type="InterPro" id="IPR050639">
    <property type="entry name" value="SSR_resolvase"/>
</dbReference>
<keyword evidence="3" id="KW-0233">DNA recombination</keyword>
<evidence type="ECO:0000256" key="1">
    <source>
        <dbReference type="ARBA" id="ARBA00022908"/>
    </source>
</evidence>
<dbReference type="HOGENOM" id="CLU_010686_18_3_0"/>
<dbReference type="Gene3D" id="3.40.50.1390">
    <property type="entry name" value="Resolvase, N-terminal catalytic domain"/>
    <property type="match status" value="1"/>
</dbReference>
<dbReference type="PANTHER" id="PTHR30461:SF23">
    <property type="entry name" value="DNA RECOMBINASE-RELATED"/>
    <property type="match status" value="1"/>
</dbReference>
<dbReference type="Pfam" id="PF13408">
    <property type="entry name" value="Zn_ribbon_recom"/>
    <property type="match status" value="1"/>
</dbReference>
<dbReference type="PANTHER" id="PTHR30461">
    <property type="entry name" value="DNA-INVERTASE FROM LAMBDOID PROPHAGE"/>
    <property type="match status" value="1"/>
</dbReference>
<gene>
    <name evidence="10" type="ordered locus">Sthe_2267</name>
</gene>
<dbReference type="PROSITE" id="PS51737">
    <property type="entry name" value="RECOMBINASE_DNA_BIND"/>
    <property type="match status" value="1"/>
</dbReference>
<dbReference type="PROSITE" id="PS00397">
    <property type="entry name" value="RECOMBINASES_1"/>
    <property type="match status" value="1"/>
</dbReference>
<feature type="region of interest" description="Disordered" evidence="7">
    <location>
        <begin position="537"/>
        <end position="558"/>
    </location>
</feature>
<feature type="domain" description="Recombinase" evidence="9">
    <location>
        <begin position="172"/>
        <end position="308"/>
    </location>
</feature>